<dbReference type="STRING" id="1849968.A8C32_09890"/>
<dbReference type="AlphaFoldDB" id="A0A1E5TEL5"/>
<dbReference type="InterPro" id="IPR049360">
    <property type="entry name" value="T6SS_TssR-like_VWA"/>
</dbReference>
<name>A0A1E5TEL5_9FLAO</name>
<accession>A0A1E5TEL5</accession>
<keyword evidence="6" id="KW-1185">Reference proteome</keyword>
<feature type="domain" description="Type VI secretion system TssR-like N-terminal barrel" evidence="1">
    <location>
        <begin position="37"/>
        <end position="142"/>
    </location>
</feature>
<dbReference type="InterPro" id="IPR049358">
    <property type="entry name" value="T6SS_TssR-like_C"/>
</dbReference>
<evidence type="ECO:0000313" key="6">
    <source>
        <dbReference type="Proteomes" id="UP000095713"/>
    </source>
</evidence>
<organism evidence="5 6">
    <name type="scientific">Flavivirga aquatica</name>
    <dbReference type="NCBI Taxonomy" id="1849968"/>
    <lineage>
        <taxon>Bacteria</taxon>
        <taxon>Pseudomonadati</taxon>
        <taxon>Bacteroidota</taxon>
        <taxon>Flavobacteriia</taxon>
        <taxon>Flavobacteriales</taxon>
        <taxon>Flavobacteriaceae</taxon>
        <taxon>Flavivirga</taxon>
    </lineage>
</organism>
<dbReference type="Pfam" id="PF20781">
    <property type="entry name" value="TssR_C"/>
    <property type="match status" value="1"/>
</dbReference>
<feature type="domain" description="Type VI secretion system TssR-like VWA" evidence="4">
    <location>
        <begin position="301"/>
        <end position="592"/>
    </location>
</feature>
<dbReference type="InterPro" id="IPR040530">
    <property type="entry name" value="T6SS_TssR-like_N"/>
</dbReference>
<dbReference type="Proteomes" id="UP000095713">
    <property type="component" value="Unassembled WGS sequence"/>
</dbReference>
<feature type="domain" description="Type VI secretion system TssR-like second" evidence="2">
    <location>
        <begin position="163"/>
        <end position="243"/>
    </location>
</feature>
<dbReference type="OrthoDB" id="1064644at2"/>
<evidence type="ECO:0000313" key="5">
    <source>
        <dbReference type="EMBL" id="OEK09812.1"/>
    </source>
</evidence>
<dbReference type="Pfam" id="PF20780">
    <property type="entry name" value="TssR_M"/>
    <property type="match status" value="1"/>
</dbReference>
<evidence type="ECO:0000259" key="2">
    <source>
        <dbReference type="Pfam" id="PF20780"/>
    </source>
</evidence>
<evidence type="ECO:0000259" key="4">
    <source>
        <dbReference type="Pfam" id="PF20782"/>
    </source>
</evidence>
<dbReference type="Pfam" id="PF20782">
    <property type="entry name" value="TssR_VWA"/>
    <property type="match status" value="1"/>
</dbReference>
<dbReference type="InterPro" id="IPR049359">
    <property type="entry name" value="T6SS_TssR-like_dom_2"/>
</dbReference>
<feature type="domain" description="Type VI secretion system TssR-like C-terminal" evidence="3">
    <location>
        <begin position="677"/>
        <end position="788"/>
    </location>
</feature>
<evidence type="ECO:0000259" key="1">
    <source>
        <dbReference type="Pfam" id="PF17643"/>
    </source>
</evidence>
<sequence length="789" mass="92617">MRLFNKKYLVLLVCCLQQLIYGQVKNYTKVDKIYRDTYNFLESANARKKQYKDRSLYVVYSDREDNNSYLDDLGLKQGEPQKFLTPYFVINETSDFLELVKFDPTQIGKPKGIFSLFYGEKYNFKDTKNVTYVGWVQRDKLLHFSHPKISEANLKPIVYYLGINKSNTLFDLRKHIKKDSVITYKDPSLKIKSKKTFNTNQLVYLYKYNANKTAALVSNLEHMRASDSLKRTMGWVPSQLVKNIGQGKVWKIKEGEDVLFTNPDSTKYAIKSRDISSPFLFKPEEKYKQKTTLTTDSLPLTTHALLNIWDHYNNKLVNVKGSDVYLREIPIIKEENKVFNFHFIFDCSDNLREKLILQISSLQHIWLLLTEDKRFKGKKFTFSASSYGCGKYYRFPKNDSFALWVDYLQSIFLKDDPIITKEYNREGIEKCFLNIIDNNPDDKNFENNIVIVMGEGNLDFEIKNDDILYDLAKISSRMLFFQLDNTSNKKHQDYILKSKQILDAIGKEYRNYITNYVIDNKLEIKQNLFSTIESNEDNIYLYDAPKNSMYVGGLVFPKINKSLTPLSFDVALDSLLSRTIASNDTLLKSLQKGAENLGFLRSLPTKRMTNILKDDSLKRSALLIPKTNRLERYLETSKLNLKDNKTLESGYLFSKKELDVILESYKSVVPLIDKNVKRRERRKLYKKYKSYYKQLNKLLFYKELRKRNTIGELVKIKTGIKVSDSLLNTIKIKEIKRKSKLSNKKYINLMHYLRTKITRLETVMEDPLRKTFIDGSKKTYYYVSEKSLL</sequence>
<proteinExistence type="predicted"/>
<gene>
    <name evidence="5" type="ORF">A8C32_09890</name>
</gene>
<dbReference type="RefSeq" id="WP_069828472.1">
    <property type="nucleotide sequence ID" value="NZ_MDJD01000006.1"/>
</dbReference>
<protein>
    <submittedName>
        <fullName evidence="5">Uncharacterized protein</fullName>
    </submittedName>
</protein>
<dbReference type="Pfam" id="PF17643">
    <property type="entry name" value="TssR"/>
    <property type="match status" value="1"/>
</dbReference>
<evidence type="ECO:0000259" key="3">
    <source>
        <dbReference type="Pfam" id="PF20781"/>
    </source>
</evidence>
<comment type="caution">
    <text evidence="5">The sequence shown here is derived from an EMBL/GenBank/DDBJ whole genome shotgun (WGS) entry which is preliminary data.</text>
</comment>
<dbReference type="EMBL" id="MDJD01000006">
    <property type="protein sequence ID" value="OEK09812.1"/>
    <property type="molecule type" value="Genomic_DNA"/>
</dbReference>
<reference evidence="5 6" key="1">
    <citation type="submission" date="2016-05" db="EMBL/GenBank/DDBJ databases">
        <title>Draft Genome Sequence of Algibacter sp. Strain SK-16 Isolated from the Surface Water of Aburatsubo Inlet.</title>
        <authorList>
            <person name="Wong S.-K."/>
            <person name="Yoshizawa S."/>
            <person name="Nakajima Y."/>
            <person name="Ogura Y."/>
            <person name="Tetsuya H."/>
            <person name="Hamasaki K."/>
        </authorList>
    </citation>
    <scope>NUCLEOTIDE SEQUENCE [LARGE SCALE GENOMIC DNA]</scope>
    <source>
        <strain evidence="5 6">SK-16</strain>
    </source>
</reference>